<dbReference type="EMBL" id="KZ805394">
    <property type="protein sequence ID" value="PVH99319.1"/>
    <property type="molecule type" value="Genomic_DNA"/>
</dbReference>
<gene>
    <name evidence="1" type="ORF">DM02DRAFT_656474</name>
</gene>
<organism evidence="1 2">
    <name type="scientific">Periconia macrospinosa</name>
    <dbReference type="NCBI Taxonomy" id="97972"/>
    <lineage>
        <taxon>Eukaryota</taxon>
        <taxon>Fungi</taxon>
        <taxon>Dikarya</taxon>
        <taxon>Ascomycota</taxon>
        <taxon>Pezizomycotina</taxon>
        <taxon>Dothideomycetes</taxon>
        <taxon>Pleosporomycetidae</taxon>
        <taxon>Pleosporales</taxon>
        <taxon>Massarineae</taxon>
        <taxon>Periconiaceae</taxon>
        <taxon>Periconia</taxon>
    </lineage>
</organism>
<dbReference type="Proteomes" id="UP000244855">
    <property type="component" value="Unassembled WGS sequence"/>
</dbReference>
<proteinExistence type="predicted"/>
<reference evidence="1 2" key="1">
    <citation type="journal article" date="2018" name="Sci. Rep.">
        <title>Comparative genomics provides insights into the lifestyle and reveals functional heterogeneity of dark septate endophytic fungi.</title>
        <authorList>
            <person name="Knapp D.G."/>
            <person name="Nemeth J.B."/>
            <person name="Barry K."/>
            <person name="Hainaut M."/>
            <person name="Henrissat B."/>
            <person name="Johnson J."/>
            <person name="Kuo A."/>
            <person name="Lim J.H.P."/>
            <person name="Lipzen A."/>
            <person name="Nolan M."/>
            <person name="Ohm R.A."/>
            <person name="Tamas L."/>
            <person name="Grigoriev I.V."/>
            <person name="Spatafora J.W."/>
            <person name="Nagy L.G."/>
            <person name="Kovacs G.M."/>
        </authorList>
    </citation>
    <scope>NUCLEOTIDE SEQUENCE [LARGE SCALE GENOMIC DNA]</scope>
    <source>
        <strain evidence="1 2">DSE2036</strain>
    </source>
</reference>
<evidence type="ECO:0000313" key="1">
    <source>
        <dbReference type="EMBL" id="PVH99319.1"/>
    </source>
</evidence>
<accession>A0A2V1DPV0</accession>
<sequence length="98" mass="10789">MSLCAEAGLELYVEAEILAYLDRGDGRNIGAGQNFKIDLNRLLFAVGKQGSVKVALTETSFLTVWLLQQFPVLESTDINELWVEKLNITASNLNGCKV</sequence>
<protein>
    <submittedName>
        <fullName evidence="1">Uncharacterized protein</fullName>
    </submittedName>
</protein>
<keyword evidence="2" id="KW-1185">Reference proteome</keyword>
<dbReference type="AlphaFoldDB" id="A0A2V1DPV0"/>
<evidence type="ECO:0000313" key="2">
    <source>
        <dbReference type="Proteomes" id="UP000244855"/>
    </source>
</evidence>
<name>A0A2V1DPV0_9PLEO</name>